<dbReference type="CDD" id="cd03709">
    <property type="entry name" value="lepA_C"/>
    <property type="match status" value="1"/>
</dbReference>
<keyword evidence="5 12" id="KW-0648">Protein biosynthesis</keyword>
<dbReference type="Pfam" id="PF14492">
    <property type="entry name" value="EFG_III"/>
    <property type="match status" value="1"/>
</dbReference>
<comment type="function">
    <text evidence="9 12">Required for accurate and efficient protein synthesis under certain stress conditions. May act as a fidelity factor of the translation reaction, by catalyzing a one-codon backward translocation of tRNAs on improperly translocated ribosomes. Back-translocation proceeds from a post-translocation (POST) complex to a pre-translocation (PRE) complex, thus giving elongation factor G a second chance to translocate the tRNAs correctly. Binds to ribosomes in a GTP-dependent manner.</text>
</comment>
<comment type="subcellular location">
    <subcellularLocation>
        <location evidence="12">Cell membrane</location>
        <topology evidence="12">Peripheral membrane protein</topology>
        <orientation evidence="12">Cytoplasmic side</orientation>
    </subcellularLocation>
</comment>
<keyword evidence="7 12" id="KW-0472">Membrane</keyword>
<evidence type="ECO:0000256" key="3">
    <source>
        <dbReference type="ARBA" id="ARBA00022741"/>
    </source>
</evidence>
<evidence type="ECO:0000313" key="14">
    <source>
        <dbReference type="EMBL" id="PKQ28627.1"/>
    </source>
</evidence>
<keyword evidence="14" id="KW-0251">Elongation factor</keyword>
<dbReference type="SUPFAM" id="SSF52540">
    <property type="entry name" value="P-loop containing nucleoside triphosphate hydrolases"/>
    <property type="match status" value="1"/>
</dbReference>
<evidence type="ECO:0000256" key="1">
    <source>
        <dbReference type="ARBA" id="ARBA00005454"/>
    </source>
</evidence>
<feature type="domain" description="Tr-type G" evidence="13">
    <location>
        <begin position="4"/>
        <end position="185"/>
    </location>
</feature>
<evidence type="ECO:0000256" key="5">
    <source>
        <dbReference type="ARBA" id="ARBA00022917"/>
    </source>
</evidence>
<dbReference type="Pfam" id="PF00679">
    <property type="entry name" value="EFG_C"/>
    <property type="match status" value="1"/>
</dbReference>
<evidence type="ECO:0000256" key="2">
    <source>
        <dbReference type="ARBA" id="ARBA00022475"/>
    </source>
</evidence>
<dbReference type="NCBIfam" id="TIGR00231">
    <property type="entry name" value="small_GTP"/>
    <property type="match status" value="1"/>
</dbReference>
<keyword evidence="3 12" id="KW-0547">Nucleotide-binding</keyword>
<dbReference type="SUPFAM" id="SSF50447">
    <property type="entry name" value="Translation proteins"/>
    <property type="match status" value="1"/>
</dbReference>
<dbReference type="GO" id="GO:0005525">
    <property type="term" value="F:GTP binding"/>
    <property type="evidence" value="ECO:0007669"/>
    <property type="project" value="UniProtKB-UniRule"/>
</dbReference>
<dbReference type="InterPro" id="IPR013842">
    <property type="entry name" value="LepA_CTD"/>
</dbReference>
<evidence type="ECO:0000256" key="4">
    <source>
        <dbReference type="ARBA" id="ARBA00022801"/>
    </source>
</evidence>
<dbReference type="GO" id="GO:0003746">
    <property type="term" value="F:translation elongation factor activity"/>
    <property type="evidence" value="ECO:0007669"/>
    <property type="project" value="UniProtKB-UniRule"/>
</dbReference>
<dbReference type="InterPro" id="IPR038363">
    <property type="entry name" value="LepA_C_sf"/>
</dbReference>
<feature type="binding site" evidence="12">
    <location>
        <begin position="132"/>
        <end position="135"/>
    </location>
    <ligand>
        <name>GTP</name>
        <dbReference type="ChEBI" id="CHEBI:37565"/>
    </ligand>
</feature>
<evidence type="ECO:0000256" key="8">
    <source>
        <dbReference type="ARBA" id="ARBA00050293"/>
    </source>
</evidence>
<dbReference type="PROSITE" id="PS00301">
    <property type="entry name" value="G_TR_1"/>
    <property type="match status" value="1"/>
</dbReference>
<protein>
    <recommendedName>
        <fullName evidence="11 12">Elongation factor 4</fullName>
        <shortName evidence="12">EF-4</shortName>
        <ecNumber evidence="11 12">3.6.5.n1</ecNumber>
    </recommendedName>
    <alternativeName>
        <fullName evidence="12">Ribosomal back-translocase LepA</fullName>
    </alternativeName>
</protein>
<comment type="similarity">
    <text evidence="10">Belongs to the GTP-binding elongation factor family. LepA subfamily.</text>
</comment>
<comment type="caution">
    <text evidence="14">The sequence shown here is derived from an EMBL/GenBank/DDBJ whole genome shotgun (WGS) entry which is preliminary data.</text>
</comment>
<dbReference type="FunFam" id="3.30.70.240:FF:000007">
    <property type="entry name" value="Translation factor GUF1, mitochondrial"/>
    <property type="match status" value="1"/>
</dbReference>
<dbReference type="Gene3D" id="3.30.70.2570">
    <property type="entry name" value="Elongation factor 4, C-terminal domain"/>
    <property type="match status" value="1"/>
</dbReference>
<dbReference type="FunFam" id="2.40.30.10:FF:000015">
    <property type="entry name" value="Translation factor GUF1, mitochondrial"/>
    <property type="match status" value="1"/>
</dbReference>
<dbReference type="EC" id="3.6.5.n1" evidence="11 12"/>
<reference evidence="14 15" key="1">
    <citation type="journal article" date="2017" name="ISME J.">
        <title>Potential for microbial H2 and metal transformations associated with novel bacteria and archaea in deep terrestrial subsurface sediments.</title>
        <authorList>
            <person name="Hernsdorf A.W."/>
            <person name="Amano Y."/>
            <person name="Miyakawa K."/>
            <person name="Ise K."/>
            <person name="Suzuki Y."/>
            <person name="Anantharaman K."/>
            <person name="Probst A."/>
            <person name="Burstein D."/>
            <person name="Thomas B.C."/>
            <person name="Banfield J.F."/>
        </authorList>
    </citation>
    <scope>NUCLEOTIDE SEQUENCE [LARGE SCALE GENOMIC DNA]</scope>
    <source>
        <strain evidence="14">HGW-Actinobacteria-3</strain>
    </source>
</reference>
<dbReference type="FunFam" id="3.40.50.300:FF:000078">
    <property type="entry name" value="Elongation factor 4"/>
    <property type="match status" value="1"/>
</dbReference>
<evidence type="ECO:0000256" key="12">
    <source>
        <dbReference type="HAMAP-Rule" id="MF_00071"/>
    </source>
</evidence>
<proteinExistence type="inferred from homology"/>
<dbReference type="InterPro" id="IPR005225">
    <property type="entry name" value="Small_GTP-bd"/>
</dbReference>
<dbReference type="InterPro" id="IPR000795">
    <property type="entry name" value="T_Tr_GTP-bd_dom"/>
</dbReference>
<dbReference type="InterPro" id="IPR035654">
    <property type="entry name" value="LepA_IV"/>
</dbReference>
<dbReference type="InterPro" id="IPR035647">
    <property type="entry name" value="EFG_III/V"/>
</dbReference>
<name>A0A2N3G7C4_9ACTN</name>
<evidence type="ECO:0000256" key="9">
    <source>
        <dbReference type="ARBA" id="ARBA00057626"/>
    </source>
</evidence>
<gene>
    <name evidence="12" type="primary">lepA</name>
    <name evidence="14" type="ORF">CVT63_01755</name>
</gene>
<dbReference type="FunFam" id="3.30.70.2570:FF:000001">
    <property type="entry name" value="Translation factor GUF1, mitochondrial"/>
    <property type="match status" value="1"/>
</dbReference>
<keyword evidence="2 12" id="KW-1003">Cell membrane</keyword>
<keyword evidence="4 12" id="KW-0378">Hydrolase</keyword>
<dbReference type="InterPro" id="IPR009000">
    <property type="entry name" value="Transl_B-barrel_sf"/>
</dbReference>
<dbReference type="Gene3D" id="3.30.70.240">
    <property type="match status" value="1"/>
</dbReference>
<accession>A0A2N3G7C4</accession>
<dbReference type="Gene3D" id="3.40.50.300">
    <property type="entry name" value="P-loop containing nucleotide triphosphate hydrolases"/>
    <property type="match status" value="1"/>
</dbReference>
<evidence type="ECO:0000256" key="6">
    <source>
        <dbReference type="ARBA" id="ARBA00023134"/>
    </source>
</evidence>
<dbReference type="AlphaFoldDB" id="A0A2N3G7C4"/>
<dbReference type="CDD" id="cd16260">
    <property type="entry name" value="EF4_III"/>
    <property type="match status" value="1"/>
</dbReference>
<organism evidence="14 15">
    <name type="scientific">Candidatus Anoxymicrobium japonicum</name>
    <dbReference type="NCBI Taxonomy" id="2013648"/>
    <lineage>
        <taxon>Bacteria</taxon>
        <taxon>Bacillati</taxon>
        <taxon>Actinomycetota</taxon>
        <taxon>Candidatus Geothermincolia</taxon>
        <taxon>Candidatus Geothermincolales</taxon>
        <taxon>Candidatus Anoxymicrobiaceae</taxon>
        <taxon>Candidatus Anoxymicrobium</taxon>
    </lineage>
</organism>
<dbReference type="HAMAP" id="MF_00071">
    <property type="entry name" value="LepA"/>
    <property type="match status" value="1"/>
</dbReference>
<comment type="catalytic activity">
    <reaction evidence="8 12">
        <text>GTP + H2O = GDP + phosphate + H(+)</text>
        <dbReference type="Rhea" id="RHEA:19669"/>
        <dbReference type="ChEBI" id="CHEBI:15377"/>
        <dbReference type="ChEBI" id="CHEBI:15378"/>
        <dbReference type="ChEBI" id="CHEBI:37565"/>
        <dbReference type="ChEBI" id="CHEBI:43474"/>
        <dbReference type="ChEBI" id="CHEBI:58189"/>
        <dbReference type="EC" id="3.6.5.n1"/>
    </reaction>
</comment>
<dbReference type="CDD" id="cd01890">
    <property type="entry name" value="LepA"/>
    <property type="match status" value="1"/>
</dbReference>
<dbReference type="GO" id="GO:0045727">
    <property type="term" value="P:positive regulation of translation"/>
    <property type="evidence" value="ECO:0007669"/>
    <property type="project" value="UniProtKB-UniRule"/>
</dbReference>
<dbReference type="PANTHER" id="PTHR43512:SF4">
    <property type="entry name" value="TRANSLATION FACTOR GUF1 HOMOLOG, CHLOROPLASTIC"/>
    <property type="match status" value="1"/>
</dbReference>
<evidence type="ECO:0000313" key="15">
    <source>
        <dbReference type="Proteomes" id="UP000233654"/>
    </source>
</evidence>
<dbReference type="PROSITE" id="PS51722">
    <property type="entry name" value="G_TR_2"/>
    <property type="match status" value="1"/>
</dbReference>
<comment type="similarity">
    <text evidence="1 12">Belongs to the TRAFAC class translation factor GTPase superfamily. Classic translation factor GTPase family. LepA subfamily.</text>
</comment>
<dbReference type="InterPro" id="IPR004161">
    <property type="entry name" value="EFTu-like_2"/>
</dbReference>
<dbReference type="GO" id="GO:0003924">
    <property type="term" value="F:GTPase activity"/>
    <property type="evidence" value="ECO:0007669"/>
    <property type="project" value="UniProtKB-UniRule"/>
</dbReference>
<dbReference type="NCBIfam" id="TIGR01393">
    <property type="entry name" value="lepA"/>
    <property type="match status" value="1"/>
</dbReference>
<dbReference type="InterPro" id="IPR027417">
    <property type="entry name" value="P-loop_NTPase"/>
</dbReference>
<dbReference type="Pfam" id="PF06421">
    <property type="entry name" value="LepA_C"/>
    <property type="match status" value="1"/>
</dbReference>
<dbReference type="Pfam" id="PF00009">
    <property type="entry name" value="GTP_EFTU"/>
    <property type="match status" value="1"/>
</dbReference>
<evidence type="ECO:0000256" key="10">
    <source>
        <dbReference type="ARBA" id="ARBA00061052"/>
    </source>
</evidence>
<dbReference type="Gene3D" id="2.40.30.10">
    <property type="entry name" value="Translation factors"/>
    <property type="match status" value="1"/>
</dbReference>
<dbReference type="PANTHER" id="PTHR43512">
    <property type="entry name" value="TRANSLATION FACTOR GUF1-RELATED"/>
    <property type="match status" value="1"/>
</dbReference>
<sequence length="600" mass="65862">MDPSRIRNFCIIAHIDHGKSTLADRFLELTGAIEPGRERSQFLDSMDLERERGITIKAQAVRLAYERDGDSYELNLIDTPGHVDFNYEVSRSLAACEGAVLLVDAAQGVEAQTIGNLHLAEASGLVIIPVINKIDLPSAEPERVRDEVVDILGVNPSEVFFCSSKTGAGVPEILEAVIRLVPPPSPGSDERLRALVFDSSYDQYRGVVTLVRVVSGRLETGMEISMMAAGSRAYAESVGYLDPGMMPADSLTAGEVGFVATGMKDISKLPVGDTLTTCLDGASDRLPGYREPKPVVFAGLFPIDNSDYQSLRDALAKLRLNDSSFTYDPETSQALGFGFRCGFLGLLHMEVVRERLEREYGLDLIITPPNVVYRVTDKAGNVTVVKNPSQMPLASTVALVEEPYVSLLLIMPGEVVGPVMELCQKRRVSYKDMVYLSSNRVELSYSMPLAEMVSGFYDQLKSKSRGYASLDYELEEYRAGPLVKLEIMVHGEVVDAFSTVVSRDRAQARGRELAAKLKSVIPRQLFELAIQASVGGRVIARETLPAHRKDVTAKCYGGDITRKRKLREKQKAGKKRMKMVGQVEIPQEAFIAIIKAEDGA</sequence>
<dbReference type="PRINTS" id="PR00315">
    <property type="entry name" value="ELONGATNFCT"/>
</dbReference>
<dbReference type="Gene3D" id="3.30.70.870">
    <property type="entry name" value="Elongation Factor G (Translational Gtpase), domain 3"/>
    <property type="match status" value="1"/>
</dbReference>
<dbReference type="EMBL" id="PHEX01000010">
    <property type="protein sequence ID" value="PKQ28627.1"/>
    <property type="molecule type" value="Genomic_DNA"/>
</dbReference>
<evidence type="ECO:0000256" key="7">
    <source>
        <dbReference type="ARBA" id="ARBA00023136"/>
    </source>
</evidence>
<dbReference type="CDD" id="cd03699">
    <property type="entry name" value="EF4_II"/>
    <property type="match status" value="1"/>
</dbReference>
<dbReference type="Pfam" id="PF03144">
    <property type="entry name" value="GTP_EFTU_D2"/>
    <property type="match status" value="1"/>
</dbReference>
<dbReference type="Proteomes" id="UP000233654">
    <property type="component" value="Unassembled WGS sequence"/>
</dbReference>
<dbReference type="InterPro" id="IPR000640">
    <property type="entry name" value="EFG_V-like"/>
</dbReference>
<dbReference type="GO" id="GO:0043022">
    <property type="term" value="F:ribosome binding"/>
    <property type="evidence" value="ECO:0007669"/>
    <property type="project" value="UniProtKB-UniRule"/>
</dbReference>
<evidence type="ECO:0000259" key="13">
    <source>
        <dbReference type="PROSITE" id="PS51722"/>
    </source>
</evidence>
<evidence type="ECO:0000256" key="11">
    <source>
        <dbReference type="ARBA" id="ARBA00066744"/>
    </source>
</evidence>
<feature type="binding site" evidence="12">
    <location>
        <begin position="16"/>
        <end position="21"/>
    </location>
    <ligand>
        <name>GTP</name>
        <dbReference type="ChEBI" id="CHEBI:37565"/>
    </ligand>
</feature>
<dbReference type="SUPFAM" id="SSF54980">
    <property type="entry name" value="EF-G C-terminal domain-like"/>
    <property type="match status" value="2"/>
</dbReference>
<dbReference type="InterPro" id="IPR031157">
    <property type="entry name" value="G_TR_CS"/>
</dbReference>
<dbReference type="InterPro" id="IPR041095">
    <property type="entry name" value="EFG_II"/>
</dbReference>
<dbReference type="GO" id="GO:0005886">
    <property type="term" value="C:plasma membrane"/>
    <property type="evidence" value="ECO:0007669"/>
    <property type="project" value="UniProtKB-SubCell"/>
</dbReference>
<dbReference type="InterPro" id="IPR006297">
    <property type="entry name" value="EF-4"/>
</dbReference>
<keyword evidence="6 12" id="KW-0342">GTP-binding</keyword>
<dbReference type="FunFam" id="3.30.70.870:FF:000004">
    <property type="entry name" value="Translation factor GUF1, mitochondrial"/>
    <property type="match status" value="1"/>
</dbReference>